<dbReference type="Proteomes" id="UP000481087">
    <property type="component" value="Unassembled WGS sequence"/>
</dbReference>
<sequence>MKVISIEGASAAGKTSTSSLLTSKYNGFHIPEVNTWWKRPDHVYPEWFFERQVNRWEIAREKMRDYDFIVIDIDLFQPFWYNWAFDFTLFGGQSLDFVADFYRKQFLAKKIGFPDKYYILSTSEAELRRRKANDLTRRRGGFELNLGFIEPQKHYFKALNAFIPNLVCFIESVSIDENVKQIHESLPSQVQEHTYSIELFEFMVDWLRKNKASDFVKSS</sequence>
<reference evidence="1 2" key="1">
    <citation type="submission" date="2019-12" db="EMBL/GenBank/DDBJ databases">
        <title>Paenibacillus sp. nov. sp. isolated from soil.</title>
        <authorList>
            <person name="Kim J."/>
            <person name="Jeong S.E."/>
            <person name="Jung H.S."/>
            <person name="Jeon C.O."/>
        </authorList>
    </citation>
    <scope>NUCLEOTIDE SEQUENCE [LARGE SCALE GENOMIC DNA]</scope>
    <source>
        <strain evidence="1 2">5J-6</strain>
    </source>
</reference>
<organism evidence="1 2">
    <name type="scientific">Paenibacillus silvestris</name>
    <dbReference type="NCBI Taxonomy" id="2606219"/>
    <lineage>
        <taxon>Bacteria</taxon>
        <taxon>Bacillati</taxon>
        <taxon>Bacillota</taxon>
        <taxon>Bacilli</taxon>
        <taxon>Bacillales</taxon>
        <taxon>Paenibacillaceae</taxon>
        <taxon>Paenibacillus</taxon>
    </lineage>
</organism>
<keyword evidence="2" id="KW-1185">Reference proteome</keyword>
<evidence type="ECO:0008006" key="3">
    <source>
        <dbReference type="Google" id="ProtNLM"/>
    </source>
</evidence>
<proteinExistence type="predicted"/>
<name>A0A6L8UXS1_9BACL</name>
<dbReference type="AlphaFoldDB" id="A0A6L8UXS1"/>
<dbReference type="Gene3D" id="3.40.50.300">
    <property type="entry name" value="P-loop containing nucleotide triphosphate hydrolases"/>
    <property type="match status" value="1"/>
</dbReference>
<comment type="caution">
    <text evidence="1">The sequence shown here is derived from an EMBL/GenBank/DDBJ whole genome shotgun (WGS) entry which is preliminary data.</text>
</comment>
<dbReference type="EMBL" id="WTUZ01000016">
    <property type="protein sequence ID" value="MZQ83033.1"/>
    <property type="molecule type" value="Genomic_DNA"/>
</dbReference>
<gene>
    <name evidence="1" type="ORF">GQF01_13045</name>
</gene>
<dbReference type="RefSeq" id="WP_161407215.1">
    <property type="nucleotide sequence ID" value="NZ_WTUZ01000016.1"/>
</dbReference>
<evidence type="ECO:0000313" key="2">
    <source>
        <dbReference type="Proteomes" id="UP000481087"/>
    </source>
</evidence>
<dbReference type="InterPro" id="IPR027417">
    <property type="entry name" value="P-loop_NTPase"/>
</dbReference>
<dbReference type="SUPFAM" id="SSF52540">
    <property type="entry name" value="P-loop containing nucleoside triphosphate hydrolases"/>
    <property type="match status" value="1"/>
</dbReference>
<accession>A0A6L8UXS1</accession>
<evidence type="ECO:0000313" key="1">
    <source>
        <dbReference type="EMBL" id="MZQ83033.1"/>
    </source>
</evidence>
<protein>
    <recommendedName>
        <fullName evidence="3">Chloramphenicol acetyltransferase</fullName>
    </recommendedName>
</protein>
<dbReference type="CDD" id="cd02019">
    <property type="entry name" value="NK"/>
    <property type="match status" value="1"/>
</dbReference>